<keyword evidence="4" id="KW-0029">Amino-acid transport</keyword>
<evidence type="ECO:0000313" key="7">
    <source>
        <dbReference type="EMBL" id="CCJ54965.1"/>
    </source>
</evidence>
<dbReference type="AlphaFoldDB" id="A0A0C6P994"/>
<dbReference type="RefSeq" id="WP_010927430.1">
    <property type="nucleotide sequence ID" value="NC_019382.1"/>
</dbReference>
<dbReference type="GO" id="GO:0006865">
    <property type="term" value="P:amino acid transport"/>
    <property type="evidence" value="ECO:0007669"/>
    <property type="project" value="UniProtKB-KW"/>
</dbReference>
<evidence type="ECO:0000256" key="5">
    <source>
        <dbReference type="SAM" id="SignalP"/>
    </source>
</evidence>
<feature type="chain" id="PRO_5002197557" evidence="5">
    <location>
        <begin position="26"/>
        <end position="402"/>
    </location>
</feature>
<evidence type="ECO:0000259" key="6">
    <source>
        <dbReference type="Pfam" id="PF13458"/>
    </source>
</evidence>
<dbReference type="Pfam" id="PF13458">
    <property type="entry name" value="Peripla_BP_6"/>
    <property type="match status" value="1"/>
</dbReference>
<organism evidence="7 8">
    <name type="scientific">Bordetella bronchiseptica 253</name>
    <dbReference type="NCBI Taxonomy" id="568707"/>
    <lineage>
        <taxon>Bacteria</taxon>
        <taxon>Pseudomonadati</taxon>
        <taxon>Pseudomonadota</taxon>
        <taxon>Betaproteobacteria</taxon>
        <taxon>Burkholderiales</taxon>
        <taxon>Alcaligenaceae</taxon>
        <taxon>Bordetella</taxon>
    </lineage>
</organism>
<dbReference type="InterPro" id="IPR051010">
    <property type="entry name" value="BCAA_transport"/>
</dbReference>
<reference evidence="7 8" key="1">
    <citation type="journal article" date="2012" name="BMC Genomics">
        <title>Comparative genomics of the classical Bordetella subspecies: the evolution and exchange of virulence-associated diversity amongst closely related pathogens.</title>
        <authorList>
            <person name="Park J."/>
            <person name="Zhang Y."/>
            <person name="Buboltz A.M."/>
            <person name="Zhang X."/>
            <person name="Schuster S.C."/>
            <person name="Ahuja U."/>
            <person name="Liu M."/>
            <person name="Miller J.F."/>
            <person name="Sebaihia M."/>
            <person name="Bentley S.D."/>
            <person name="Parkhill J."/>
            <person name="Harvill E.T."/>
        </authorList>
    </citation>
    <scope>NUCLEOTIDE SEQUENCE [LARGE SCALE GENOMIC DNA]</scope>
    <source>
        <strain evidence="7 8">253</strain>
    </source>
</reference>
<dbReference type="SUPFAM" id="SSF53822">
    <property type="entry name" value="Periplasmic binding protein-like I"/>
    <property type="match status" value="1"/>
</dbReference>
<feature type="signal peptide" evidence="5">
    <location>
        <begin position="1"/>
        <end position="25"/>
    </location>
</feature>
<accession>A0A0C6P994</accession>
<feature type="domain" description="Leucine-binding protein" evidence="6">
    <location>
        <begin position="33"/>
        <end position="379"/>
    </location>
</feature>
<dbReference type="CDD" id="cd06336">
    <property type="entry name" value="PBP1_ABC_ligand_binding-like"/>
    <property type="match status" value="1"/>
</dbReference>
<dbReference type="HOGENOM" id="CLU_027128_6_2_4"/>
<dbReference type="InterPro" id="IPR028081">
    <property type="entry name" value="Leu-bd"/>
</dbReference>
<protein>
    <submittedName>
        <fullName evidence="7">Putative exported protein</fullName>
    </submittedName>
</protein>
<evidence type="ECO:0000256" key="2">
    <source>
        <dbReference type="ARBA" id="ARBA00022448"/>
    </source>
</evidence>
<comment type="similarity">
    <text evidence="1">Belongs to the leucine-binding protein family.</text>
</comment>
<evidence type="ECO:0000313" key="8">
    <source>
        <dbReference type="Proteomes" id="UP000007564"/>
    </source>
</evidence>
<evidence type="ECO:0000256" key="3">
    <source>
        <dbReference type="ARBA" id="ARBA00022729"/>
    </source>
</evidence>
<dbReference type="EMBL" id="HE965806">
    <property type="protein sequence ID" value="CCJ54965.1"/>
    <property type="molecule type" value="Genomic_DNA"/>
</dbReference>
<dbReference type="KEGG" id="bbh:BN112_3048"/>
<evidence type="ECO:0000256" key="1">
    <source>
        <dbReference type="ARBA" id="ARBA00010062"/>
    </source>
</evidence>
<evidence type="ECO:0000256" key="4">
    <source>
        <dbReference type="ARBA" id="ARBA00022970"/>
    </source>
</evidence>
<dbReference type="GeneID" id="93206596"/>
<dbReference type="OrthoDB" id="5289062at2"/>
<dbReference type="PANTHER" id="PTHR30483:SF6">
    <property type="entry name" value="PERIPLASMIC BINDING PROTEIN OF ABC TRANSPORTER FOR NATURAL AMINO ACIDS"/>
    <property type="match status" value="1"/>
</dbReference>
<keyword evidence="2" id="KW-0813">Transport</keyword>
<keyword evidence="3 5" id="KW-0732">Signal</keyword>
<dbReference type="Proteomes" id="UP000007564">
    <property type="component" value="Chromosome"/>
</dbReference>
<dbReference type="PRINTS" id="PR00337">
    <property type="entry name" value="LEUILEVALBP"/>
</dbReference>
<gene>
    <name evidence="7" type="ORF">BN112_3048</name>
</gene>
<name>A0A0C6P994_BORBO</name>
<proteinExistence type="inferred from homology"/>
<sequence>MKQLKHALAAASLSALVMAAGSAHAQESKTLILGVSAPMSGAAATWGLGQEWTAKQAAKEINDAGGVKIGGTTYKFEVRAYDNKYNAAEGTKVAQNIVNRDKSRYVVGSIGTAPILALQSLTERNGVILFTSAWGKTVKGPQKPYTLTQSNTPFEILAPLYDYVKAKHPAIKTVAMLNPNDATGKETEPVAQKAWEKLGVKVVSVNWYERGTTQFQPIAQKLAAVKPDAIDLGVTPPADAGVVFRELSVLGWNGVKVQPVGTGAAQLVEIGGKAADGVYMGFSGDYEGAQATAKQRELNEGMKKAIGESLNPLQLAPYDSVYALKAGMEAANSIEPADIVKALPTIVFETSYGKTAFGGAQTYGSPQQMLIPIMITQIQDGKLVEVERVVPQELQQRLAKSN</sequence>
<dbReference type="InterPro" id="IPR000709">
    <property type="entry name" value="Leu_Ile_Val-bd"/>
</dbReference>
<dbReference type="PANTHER" id="PTHR30483">
    <property type="entry name" value="LEUCINE-SPECIFIC-BINDING PROTEIN"/>
    <property type="match status" value="1"/>
</dbReference>
<dbReference type="InterPro" id="IPR028082">
    <property type="entry name" value="Peripla_BP_I"/>
</dbReference>
<dbReference type="Gene3D" id="3.40.50.2300">
    <property type="match status" value="2"/>
</dbReference>